<reference evidence="1" key="1">
    <citation type="journal article" date="2012" name="Proc. Natl. Acad. Sci. U.S.A.">
        <title>Antigenic diversity is generated by distinct evolutionary mechanisms in African trypanosome species.</title>
        <authorList>
            <person name="Jackson A.P."/>
            <person name="Berry A."/>
            <person name="Aslett M."/>
            <person name="Allison H.C."/>
            <person name="Burton P."/>
            <person name="Vavrova-Anderson J."/>
            <person name="Brown R."/>
            <person name="Browne H."/>
            <person name="Corton N."/>
            <person name="Hauser H."/>
            <person name="Gamble J."/>
            <person name="Gilderthorp R."/>
            <person name="Marcello L."/>
            <person name="McQuillan J."/>
            <person name="Otto T.D."/>
            <person name="Quail M.A."/>
            <person name="Sanders M.J."/>
            <person name="van Tonder A."/>
            <person name="Ginger M.L."/>
            <person name="Field M.C."/>
            <person name="Barry J.D."/>
            <person name="Hertz-Fowler C."/>
            <person name="Berriman M."/>
        </authorList>
    </citation>
    <scope>NUCLEOTIDE SEQUENCE</scope>
    <source>
        <strain evidence="1">IL3000</strain>
    </source>
</reference>
<organism evidence="1">
    <name type="scientific">Trypanosoma congolense (strain IL3000)</name>
    <dbReference type="NCBI Taxonomy" id="1068625"/>
    <lineage>
        <taxon>Eukaryota</taxon>
        <taxon>Discoba</taxon>
        <taxon>Euglenozoa</taxon>
        <taxon>Kinetoplastea</taxon>
        <taxon>Metakinetoplastina</taxon>
        <taxon>Trypanosomatida</taxon>
        <taxon>Trypanosomatidae</taxon>
        <taxon>Trypanosoma</taxon>
        <taxon>Nannomonas</taxon>
    </lineage>
</organism>
<dbReference type="EMBL" id="HE575318">
    <property type="protein sequence ID" value="CCC90417.1"/>
    <property type="molecule type" value="Genomic_DNA"/>
</dbReference>
<accession>G0UMK9</accession>
<name>G0UMK9_TRYCI</name>
<proteinExistence type="predicted"/>
<gene>
    <name evidence="1" type="ORF">TCIL3000_5_1130</name>
</gene>
<protein>
    <submittedName>
        <fullName evidence="1">Uncharacterized protein</fullName>
    </submittedName>
</protein>
<dbReference type="AlphaFoldDB" id="G0UMK9"/>
<sequence length="105" mass="11643">MCACVYSFAHMCCSGLVPHASPSRRTTMTMEGKRENTWTCKAGAFSVFLLSFKITPCDCICFSPTTSCFGRGMGEGFSRNSALLQTSNVFSVRTPAYFLFIFCHF</sequence>
<evidence type="ECO:0000313" key="1">
    <source>
        <dbReference type="EMBL" id="CCC90417.1"/>
    </source>
</evidence>